<organism evidence="1 2">
    <name type="scientific">Iningainema tapete BLCC-T55</name>
    <dbReference type="NCBI Taxonomy" id="2748662"/>
    <lineage>
        <taxon>Bacteria</taxon>
        <taxon>Bacillati</taxon>
        <taxon>Cyanobacteriota</taxon>
        <taxon>Cyanophyceae</taxon>
        <taxon>Nostocales</taxon>
        <taxon>Scytonemataceae</taxon>
        <taxon>Iningainema tapete</taxon>
    </lineage>
</organism>
<accession>A0A8J7CA93</accession>
<evidence type="ECO:0000313" key="1">
    <source>
        <dbReference type="EMBL" id="MBD2776881.1"/>
    </source>
</evidence>
<protein>
    <submittedName>
        <fullName evidence="1">Uncharacterized protein</fullName>
    </submittedName>
</protein>
<keyword evidence="2" id="KW-1185">Reference proteome</keyword>
<gene>
    <name evidence="1" type="ORF">ICL16_33735</name>
</gene>
<evidence type="ECO:0000313" key="2">
    <source>
        <dbReference type="Proteomes" id="UP000629098"/>
    </source>
</evidence>
<dbReference type="Proteomes" id="UP000629098">
    <property type="component" value="Unassembled WGS sequence"/>
</dbReference>
<reference evidence="1" key="1">
    <citation type="submission" date="2020-09" db="EMBL/GenBank/DDBJ databases">
        <title>Iningainema tapete sp. nov. (Scytonemataceae, Cyanobacteria) from greenhouses in central Florida (USA) produces two types of nodularin with biosynthetic potential for microcystin-LR and anabaenopeptins.</title>
        <authorList>
            <person name="Berthold D.E."/>
            <person name="Lefler F.W."/>
            <person name="Huang I.-S."/>
            <person name="Abdulla H."/>
            <person name="Zimba P.V."/>
            <person name="Laughinghouse H.D. IV."/>
        </authorList>
    </citation>
    <scope>NUCLEOTIDE SEQUENCE</scope>
    <source>
        <strain evidence="1">BLCCT55</strain>
    </source>
</reference>
<sequence>MENNVIEVTGISELLLKRPFDPQAWQADVKVLAEAKEIPVLPEDAFTRESIYGDHD</sequence>
<dbReference type="EMBL" id="JACXAE010000099">
    <property type="protein sequence ID" value="MBD2776881.1"/>
    <property type="molecule type" value="Genomic_DNA"/>
</dbReference>
<dbReference type="AlphaFoldDB" id="A0A8J7CA93"/>
<comment type="caution">
    <text evidence="1">The sequence shown here is derived from an EMBL/GenBank/DDBJ whole genome shotgun (WGS) entry which is preliminary data.</text>
</comment>
<proteinExistence type="predicted"/>
<dbReference type="RefSeq" id="WP_190835954.1">
    <property type="nucleotide sequence ID" value="NZ_CAWPPI010000099.1"/>
</dbReference>
<name>A0A8J7CA93_9CYAN</name>